<protein>
    <recommendedName>
        <fullName evidence="4">DUF3221 domain-containing protein</fullName>
    </recommendedName>
</protein>
<feature type="signal peptide" evidence="1">
    <location>
        <begin position="1"/>
        <end position="25"/>
    </location>
</feature>
<dbReference type="PROSITE" id="PS51257">
    <property type="entry name" value="PROKAR_LIPOPROTEIN"/>
    <property type="match status" value="1"/>
</dbReference>
<keyword evidence="1" id="KW-0732">Signal</keyword>
<comment type="caution">
    <text evidence="2">The sequence shown here is derived from an EMBL/GenBank/DDBJ whole genome shotgun (WGS) entry which is preliminary data.</text>
</comment>
<evidence type="ECO:0000313" key="2">
    <source>
        <dbReference type="EMBL" id="MEQ2637340.1"/>
    </source>
</evidence>
<evidence type="ECO:0000256" key="1">
    <source>
        <dbReference type="SAM" id="SignalP"/>
    </source>
</evidence>
<gene>
    <name evidence="2" type="ORF">AAAT05_03145</name>
</gene>
<dbReference type="RefSeq" id="WP_124107532.1">
    <property type="nucleotide sequence ID" value="NZ_DBEYRS010000078.1"/>
</dbReference>
<evidence type="ECO:0000313" key="3">
    <source>
        <dbReference type="Proteomes" id="UP001478817"/>
    </source>
</evidence>
<evidence type="ECO:0008006" key="4">
    <source>
        <dbReference type="Google" id="ProtNLM"/>
    </source>
</evidence>
<sequence>MVSKLKLLLLLAISIGLFGCTSDQASGGFHDALFFATGIVSEVNIDGGTKTVAVIVEADDSGELAIGEQALFDFSDFDVSWRVPRDDLDGIYPGDKVEVDFFLTGTKGRGYDGYEITKLLE</sequence>
<name>A0ABV1IGD0_9ACTN</name>
<keyword evidence="3" id="KW-1185">Reference proteome</keyword>
<feature type="chain" id="PRO_5046946898" description="DUF3221 domain-containing protein" evidence="1">
    <location>
        <begin position="26"/>
        <end position="121"/>
    </location>
</feature>
<organism evidence="2 3">
    <name type="scientific">Paratractidigestivibacter faecalis</name>
    <dbReference type="NCBI Taxonomy" id="2292441"/>
    <lineage>
        <taxon>Bacteria</taxon>
        <taxon>Bacillati</taxon>
        <taxon>Actinomycetota</taxon>
        <taxon>Coriobacteriia</taxon>
        <taxon>Coriobacteriales</taxon>
        <taxon>Atopobiaceae</taxon>
        <taxon>Paratractidigestivibacter</taxon>
    </lineage>
</organism>
<accession>A0ABV1IGD0</accession>
<reference evidence="2 3" key="1">
    <citation type="submission" date="2024-04" db="EMBL/GenBank/DDBJ databases">
        <title>Human intestinal bacterial collection.</title>
        <authorList>
            <person name="Pauvert C."/>
            <person name="Hitch T.C.A."/>
            <person name="Clavel T."/>
        </authorList>
    </citation>
    <scope>NUCLEOTIDE SEQUENCE [LARGE SCALE GENOMIC DNA]</scope>
    <source>
        <strain evidence="2 3">CLA-AA-H197</strain>
    </source>
</reference>
<proteinExistence type="predicted"/>
<dbReference type="EMBL" id="JBBNGS010000004">
    <property type="protein sequence ID" value="MEQ2637340.1"/>
    <property type="molecule type" value="Genomic_DNA"/>
</dbReference>
<dbReference type="Proteomes" id="UP001478817">
    <property type="component" value="Unassembled WGS sequence"/>
</dbReference>